<proteinExistence type="predicted"/>
<dbReference type="InterPro" id="IPR000792">
    <property type="entry name" value="Tscrpt_reg_LuxR_C"/>
</dbReference>
<dbReference type="GO" id="GO:0003677">
    <property type="term" value="F:DNA binding"/>
    <property type="evidence" value="ECO:0007669"/>
    <property type="project" value="UniProtKB-KW"/>
</dbReference>
<dbReference type="Gene3D" id="1.10.10.10">
    <property type="entry name" value="Winged helix-like DNA-binding domain superfamily/Winged helix DNA-binding domain"/>
    <property type="match status" value="1"/>
</dbReference>
<accession>A0ABD3ZAM8</accession>
<gene>
    <name evidence="3" type="ORF">GHAL_4346</name>
</gene>
<name>A0ABD3ZAM8_HAFAL</name>
<dbReference type="Proteomes" id="UP000028605">
    <property type="component" value="Unassembled WGS sequence"/>
</dbReference>
<dbReference type="Pfam" id="PF00196">
    <property type="entry name" value="GerE"/>
    <property type="match status" value="1"/>
</dbReference>
<keyword evidence="1" id="KW-0238">DNA-binding</keyword>
<organism evidence="3 4">
    <name type="scientific">Hafnia alvei ATCC 13337</name>
    <dbReference type="NCBI Taxonomy" id="910996"/>
    <lineage>
        <taxon>Bacteria</taxon>
        <taxon>Pseudomonadati</taxon>
        <taxon>Pseudomonadota</taxon>
        <taxon>Gammaproteobacteria</taxon>
        <taxon>Enterobacterales</taxon>
        <taxon>Hafniaceae</taxon>
        <taxon>Hafnia</taxon>
    </lineage>
</organism>
<sequence>MSNNSDSLSKSNPSKLICVISPCDYLYQGYKLISNMEGIETKRVIFKDNAKETKYIDIFNQNRDASLSVCFDGDICSILRTLKECISFINKLKRKGSIRLYSCISVSWLYRMMRGGIHDDSFFESIQVVDISHGAQRIFSDTSILLKEAANIEEKKNGKIFEGFTARELDVLNYHYHGISVKDQSVILNLSIKTIYTHRKKGMHKLDQFLNIENMH</sequence>
<evidence type="ECO:0000313" key="3">
    <source>
        <dbReference type="EMBL" id="KFC84007.1"/>
    </source>
</evidence>
<feature type="domain" description="HTH luxR-type" evidence="2">
    <location>
        <begin position="164"/>
        <end position="206"/>
    </location>
</feature>
<dbReference type="RefSeq" id="WP_043495600.1">
    <property type="nucleotide sequence ID" value="NZ_JMPK01000084.1"/>
</dbReference>
<dbReference type="SUPFAM" id="SSF46894">
    <property type="entry name" value="C-terminal effector domain of the bipartite response regulators"/>
    <property type="match status" value="1"/>
</dbReference>
<evidence type="ECO:0000256" key="1">
    <source>
        <dbReference type="ARBA" id="ARBA00023125"/>
    </source>
</evidence>
<dbReference type="EMBL" id="JMPK01000084">
    <property type="protein sequence ID" value="KFC84007.1"/>
    <property type="molecule type" value="Genomic_DNA"/>
</dbReference>
<dbReference type="InterPro" id="IPR036388">
    <property type="entry name" value="WH-like_DNA-bd_sf"/>
</dbReference>
<protein>
    <submittedName>
        <fullName evidence="3">LuxR family regulatory protein</fullName>
    </submittedName>
</protein>
<dbReference type="InterPro" id="IPR016032">
    <property type="entry name" value="Sig_transdc_resp-reg_C-effctor"/>
</dbReference>
<evidence type="ECO:0000259" key="2">
    <source>
        <dbReference type="Pfam" id="PF00196"/>
    </source>
</evidence>
<evidence type="ECO:0000313" key="4">
    <source>
        <dbReference type="Proteomes" id="UP000028605"/>
    </source>
</evidence>
<reference evidence="4" key="1">
    <citation type="submission" date="2014-05" db="EMBL/GenBank/DDBJ databases">
        <title>ATOL: Assembling a taxonomically balanced genome-scale reconstruction of the evolutionary history of the Enterobacteriaceae.</title>
        <authorList>
            <person name="Plunkett G. III"/>
            <person name="Neeno-Eckwall E.C."/>
            <person name="Glasner J.D."/>
            <person name="Perna N.T."/>
        </authorList>
    </citation>
    <scope>NUCLEOTIDE SEQUENCE [LARGE SCALE GENOMIC DNA]</scope>
    <source>
        <strain evidence="4">ATCC 13337</strain>
    </source>
</reference>
<comment type="caution">
    <text evidence="3">The sequence shown here is derived from an EMBL/GenBank/DDBJ whole genome shotgun (WGS) entry which is preliminary data.</text>
</comment>
<dbReference type="AlphaFoldDB" id="A0ABD3ZAM8"/>